<dbReference type="Pfam" id="PF03717">
    <property type="entry name" value="PBP_dimer"/>
    <property type="match status" value="1"/>
</dbReference>
<dbReference type="SUPFAM" id="SSF56519">
    <property type="entry name" value="Penicillin binding protein dimerisation domain"/>
    <property type="match status" value="1"/>
</dbReference>
<dbReference type="SUPFAM" id="SSF56601">
    <property type="entry name" value="beta-lactamase/transpeptidase-like"/>
    <property type="match status" value="1"/>
</dbReference>
<dbReference type="PANTHER" id="PTHR30627:SF1">
    <property type="entry name" value="PEPTIDOGLYCAN D,D-TRANSPEPTIDASE FTSI"/>
    <property type="match status" value="1"/>
</dbReference>
<evidence type="ECO:0000259" key="3">
    <source>
        <dbReference type="Pfam" id="PF00905"/>
    </source>
</evidence>
<evidence type="ECO:0000256" key="1">
    <source>
        <dbReference type="ARBA" id="ARBA00004370"/>
    </source>
</evidence>
<dbReference type="Gene3D" id="3.90.1310.10">
    <property type="entry name" value="Penicillin-binding protein 2a (Domain 2)"/>
    <property type="match status" value="1"/>
</dbReference>
<dbReference type="GO" id="GO:0005886">
    <property type="term" value="C:plasma membrane"/>
    <property type="evidence" value="ECO:0007669"/>
    <property type="project" value="TreeGrafter"/>
</dbReference>
<protein>
    <recommendedName>
        <fullName evidence="7">Penicillin-binding protein transpeptidase domain-containing protein</fullName>
    </recommendedName>
</protein>
<dbReference type="InterPro" id="IPR036138">
    <property type="entry name" value="PBP_dimer_sf"/>
</dbReference>
<dbReference type="Proteomes" id="UP000177199">
    <property type="component" value="Unassembled WGS sequence"/>
</dbReference>
<evidence type="ECO:0000256" key="2">
    <source>
        <dbReference type="ARBA" id="ARBA00023136"/>
    </source>
</evidence>
<dbReference type="Pfam" id="PF00905">
    <property type="entry name" value="Transpeptidase"/>
    <property type="match status" value="1"/>
</dbReference>
<dbReference type="InterPro" id="IPR005311">
    <property type="entry name" value="PBP_dimer"/>
</dbReference>
<dbReference type="PANTHER" id="PTHR30627">
    <property type="entry name" value="PEPTIDOGLYCAN D,D-TRANSPEPTIDASE"/>
    <property type="match status" value="1"/>
</dbReference>
<evidence type="ECO:0000313" key="5">
    <source>
        <dbReference type="EMBL" id="OGK31386.1"/>
    </source>
</evidence>
<dbReference type="GO" id="GO:0008658">
    <property type="term" value="F:penicillin binding"/>
    <property type="evidence" value="ECO:0007669"/>
    <property type="project" value="InterPro"/>
</dbReference>
<dbReference type="Gene3D" id="3.30.450.330">
    <property type="match status" value="1"/>
</dbReference>
<dbReference type="InterPro" id="IPR050515">
    <property type="entry name" value="Beta-lactam/transpept"/>
</dbReference>
<evidence type="ECO:0008006" key="7">
    <source>
        <dbReference type="Google" id="ProtNLM"/>
    </source>
</evidence>
<name>A0A1F7HK63_9BACT</name>
<feature type="domain" description="Penicillin-binding protein dimerisation" evidence="4">
    <location>
        <begin position="42"/>
        <end position="189"/>
    </location>
</feature>
<gene>
    <name evidence="5" type="ORF">A3F29_01505</name>
</gene>
<evidence type="ECO:0000259" key="4">
    <source>
        <dbReference type="Pfam" id="PF03717"/>
    </source>
</evidence>
<reference evidence="5 6" key="1">
    <citation type="journal article" date="2016" name="Nat. Commun.">
        <title>Thousands of microbial genomes shed light on interconnected biogeochemical processes in an aquifer system.</title>
        <authorList>
            <person name="Anantharaman K."/>
            <person name="Brown C.T."/>
            <person name="Hug L.A."/>
            <person name="Sharon I."/>
            <person name="Castelle C.J."/>
            <person name="Probst A.J."/>
            <person name="Thomas B.C."/>
            <person name="Singh A."/>
            <person name="Wilkins M.J."/>
            <person name="Karaoz U."/>
            <person name="Brodie E.L."/>
            <person name="Williams K.H."/>
            <person name="Hubbard S.S."/>
            <person name="Banfield J.F."/>
        </authorList>
    </citation>
    <scope>NUCLEOTIDE SEQUENCE [LARGE SCALE GENOMIC DNA]</scope>
</reference>
<organism evidence="5 6">
    <name type="scientific">Candidatus Roizmanbacteria bacterium RIFCSPHIGHO2_12_FULL_33_9</name>
    <dbReference type="NCBI Taxonomy" id="1802045"/>
    <lineage>
        <taxon>Bacteria</taxon>
        <taxon>Candidatus Roizmaniibacteriota</taxon>
    </lineage>
</organism>
<dbReference type="InterPro" id="IPR012338">
    <property type="entry name" value="Beta-lactam/transpept-like"/>
</dbReference>
<comment type="caution">
    <text evidence="5">The sequence shown here is derived from an EMBL/GenBank/DDBJ whole genome shotgun (WGS) entry which is preliminary data.</text>
</comment>
<dbReference type="GO" id="GO:0071555">
    <property type="term" value="P:cell wall organization"/>
    <property type="evidence" value="ECO:0007669"/>
    <property type="project" value="TreeGrafter"/>
</dbReference>
<comment type="subcellular location">
    <subcellularLocation>
        <location evidence="1">Membrane</location>
    </subcellularLocation>
</comment>
<proteinExistence type="predicted"/>
<keyword evidence="2" id="KW-0472">Membrane</keyword>
<accession>A0A1F7HK63</accession>
<dbReference type="EMBL" id="MFZV01000007">
    <property type="protein sequence ID" value="OGK31386.1"/>
    <property type="molecule type" value="Genomic_DNA"/>
</dbReference>
<dbReference type="InterPro" id="IPR001460">
    <property type="entry name" value="PCN-bd_Tpept"/>
</dbReference>
<feature type="domain" description="Penicillin-binding protein transpeptidase" evidence="3">
    <location>
        <begin position="234"/>
        <end position="538"/>
    </location>
</feature>
<dbReference type="AlphaFoldDB" id="A0A1F7HK63"/>
<dbReference type="Gene3D" id="3.40.710.10">
    <property type="entry name" value="DD-peptidase/beta-lactamase superfamily"/>
    <property type="match status" value="1"/>
</dbReference>
<evidence type="ECO:0000313" key="6">
    <source>
        <dbReference type="Proteomes" id="UP000177199"/>
    </source>
</evidence>
<sequence length="551" mass="61822">MKVRLVFFLFLFLFTAIIVKLFYLQVISPFQTNNSSGGLNIINPERGIIYDRNMLPLVLNQAKYRLYAEPKKIDNKSELIDKISSTLEVEESTIEARIKDEKDWVSVITGLDTNSKKKIEELKLDGIGFEDEYHRYYPEASLSAHLLGFVGKNTDGENIGYFGLEGYYNKDLAGLPGLIKTERDLLGKYIFIGNQQKIEAENGRNLVLTVDKSVQEIAKSKLLAGIEKYKAKEGCIIIADPRNMEILAMVCLPDYDLEKYYEFSEEYFLNNSISNVYEPGSTFKPFIMAAAIEEKKIKPTDVYDEKGPIDIGKYTIRTWDNKYEGKISATRILEKSSNVGMVWVGSKLGDKNIIKYLKKFGMDSPTGIDLQGEAKAFLKSNNQWYPIDYATATFGQGVAVSPIQMLTAFSSLINGGELIQPHVVKKIIGGDSEKEIGKNVIRKTISVKTSETIKKMLYSTVENGEYKWVKPEGYKIGGKTGTAQIPIGGKYEASKTIASFIGFAPVNDPKFIALVVLREPKTSIYGSETAAPIFFEIAKDLFVYYNIGSEE</sequence>